<proteinExistence type="predicted"/>
<keyword evidence="2" id="KW-1133">Transmembrane helix</keyword>
<feature type="region of interest" description="Disordered" evidence="1">
    <location>
        <begin position="13"/>
        <end position="71"/>
    </location>
</feature>
<sequence length="133" mass="14420">MSRSVSQVLIKCIPEEDDDKNASRDVISPPPNSPENNLPPGTCPPSRPKVDKEKGVGAGGRPTYPPPPSEKPKWYNYLLDFVGSWGKDFLSEERARFGVLGFAFGATSAAVLLKLALLILNNDKKKVDVVVIG</sequence>
<evidence type="ECO:0000313" key="3">
    <source>
        <dbReference type="EMBL" id="CAD8458474.1"/>
    </source>
</evidence>
<feature type="transmembrane region" description="Helical" evidence="2">
    <location>
        <begin position="97"/>
        <end position="120"/>
    </location>
</feature>
<reference evidence="3" key="1">
    <citation type="submission" date="2021-01" db="EMBL/GenBank/DDBJ databases">
        <authorList>
            <person name="Corre E."/>
            <person name="Pelletier E."/>
            <person name="Niang G."/>
            <person name="Scheremetjew M."/>
            <person name="Finn R."/>
            <person name="Kale V."/>
            <person name="Holt S."/>
            <person name="Cochrane G."/>
            <person name="Meng A."/>
            <person name="Brown T."/>
            <person name="Cohen L."/>
        </authorList>
    </citation>
    <scope>NUCLEOTIDE SEQUENCE</scope>
    <source>
        <strain evidence="3">CCMP2058</strain>
    </source>
</reference>
<keyword evidence="2" id="KW-0812">Transmembrane</keyword>
<evidence type="ECO:0000256" key="1">
    <source>
        <dbReference type="SAM" id="MobiDB-lite"/>
    </source>
</evidence>
<accession>A0A7S0DP58</accession>
<keyword evidence="2" id="KW-0472">Membrane</keyword>
<dbReference type="EMBL" id="HBEM01025697">
    <property type="protein sequence ID" value="CAD8458474.1"/>
    <property type="molecule type" value="Transcribed_RNA"/>
</dbReference>
<evidence type="ECO:0000256" key="2">
    <source>
        <dbReference type="SAM" id="Phobius"/>
    </source>
</evidence>
<name>A0A7S0DP58_9EUKA</name>
<dbReference type="AlphaFoldDB" id="A0A7S0DP58"/>
<gene>
    <name evidence="3" type="ORF">LAMO00422_LOCUS17425</name>
</gene>
<organism evidence="3">
    <name type="scientific">Amorphochlora amoebiformis</name>
    <dbReference type="NCBI Taxonomy" id="1561963"/>
    <lineage>
        <taxon>Eukaryota</taxon>
        <taxon>Sar</taxon>
        <taxon>Rhizaria</taxon>
        <taxon>Cercozoa</taxon>
        <taxon>Chlorarachniophyceae</taxon>
        <taxon>Amorphochlora</taxon>
    </lineage>
</organism>
<protein>
    <submittedName>
        <fullName evidence="3">Uncharacterized protein</fullName>
    </submittedName>
</protein>